<feature type="compositionally biased region" description="Basic residues" evidence="13">
    <location>
        <begin position="200"/>
        <end position="226"/>
    </location>
</feature>
<dbReference type="InterPro" id="IPR012677">
    <property type="entry name" value="Nucleotide-bd_a/b_plait_sf"/>
</dbReference>
<sequence length="857" mass="94999">MAEYLASIFGTEKDKVNCSFYFKIGACRHGDRCSRIHNKPNFSQTVLILNLYCNPQNSAKSADGSHTTVSDEEMQEHYDLFFEEVFVELEDNYGEIEEMNVCDNLGDHLVGNVYIKFKFEEDAKRAVEDLNNRWFNRRPMFAELSPVTDFREACCRQYEMGECTRSGFCNFMHLKPISRELRRELYSRKIVRRSRDGKRQTSKKKRHRRRHRHHRSASHTRHRSISPRRCGSHSPIRRSSRSSHHHSRSPVTRSRSPFHRSRSPFHRSRSPLLQPRSPQQLGSPLPRSRSPFQRKSRSPMQRGSRSPARRISRSPVRRISRSPVRRISRSPVCRISRSPVRRASRSPLHRSRSPGRRDSRSSPYRRSRSNPRRASNSPSQHRSSRSPSLRQFRSRSPDRAGHSPSARSGVSQYTRSRPLRRSSPLQRKSPPYSSDNNPTPNRHTSNVNNNNSLRSPLTTRKSPVILLKTPLLTTKTPLLSSAKAPLLPNKPTPIRRSPPNPRPPLIAKTPMMKSPLLAKPPPLCNKNSNFQIGPKSSQFVGGHHLNKGAMQCDSPSPSSKSPLLGKAPNCSLSGRSEAPTSYGTDMDTQRQMTTEVGGDNNRANALQDKSFYGPNANAAKPEAMNVLQFMSHNDNISDQIHATSSSDQSNSTRTLTPSDPAAHLATTAVMSLAHPRGTKVMSLADSFPHHGGFNFNSNFSAQHAALLGAGGNAVAHHHPHHHLSACSMATLHPFCGGASITTTPSYPNTLTHSHPFSTLSSLHLPHHASTFSSPLLPCPPPTPLLLGRGGLLSGVMGGYGRGVMGGLLGHGGLALGGFRLGAPSGNYGGRRGGRGGGVTLQEQLAKAAAAVRLNRPY</sequence>
<proteinExistence type="inferred from homology"/>
<feature type="compositionally biased region" description="Polar residues" evidence="13">
    <location>
        <begin position="570"/>
        <end position="583"/>
    </location>
</feature>
<evidence type="ECO:0000256" key="13">
    <source>
        <dbReference type="SAM" id="MobiDB-lite"/>
    </source>
</evidence>
<evidence type="ECO:0000313" key="17">
    <source>
        <dbReference type="RefSeq" id="XP_018012805.1"/>
    </source>
</evidence>
<evidence type="ECO:0000256" key="5">
    <source>
        <dbReference type="ARBA" id="ARBA00022737"/>
    </source>
</evidence>
<evidence type="ECO:0000256" key="6">
    <source>
        <dbReference type="ARBA" id="ARBA00022771"/>
    </source>
</evidence>
<dbReference type="PRINTS" id="PR01848">
    <property type="entry name" value="U2AUXFACTOR"/>
</dbReference>
<name>A0A8B7NGP9_HYAAZ</name>
<comment type="similarity">
    <text evidence="2">Belongs to the splicing factor SR family.</text>
</comment>
<feature type="compositionally biased region" description="Pro residues" evidence="13">
    <location>
        <begin position="488"/>
        <end position="501"/>
    </location>
</feature>
<feature type="region of interest" description="Disordered" evidence="13">
    <location>
        <begin position="639"/>
        <end position="658"/>
    </location>
</feature>
<evidence type="ECO:0000256" key="2">
    <source>
        <dbReference type="ARBA" id="ARBA00010269"/>
    </source>
</evidence>
<dbReference type="GO" id="GO:0089701">
    <property type="term" value="C:U2AF complex"/>
    <property type="evidence" value="ECO:0007669"/>
    <property type="project" value="InterPro"/>
</dbReference>
<keyword evidence="6 12" id="KW-0863">Zinc-finger</keyword>
<organism evidence="16 17">
    <name type="scientific">Hyalella azteca</name>
    <name type="common">Amphipod</name>
    <dbReference type="NCBI Taxonomy" id="294128"/>
    <lineage>
        <taxon>Eukaryota</taxon>
        <taxon>Metazoa</taxon>
        <taxon>Ecdysozoa</taxon>
        <taxon>Arthropoda</taxon>
        <taxon>Crustacea</taxon>
        <taxon>Multicrustacea</taxon>
        <taxon>Malacostraca</taxon>
        <taxon>Eumalacostraca</taxon>
        <taxon>Peracarida</taxon>
        <taxon>Amphipoda</taxon>
        <taxon>Senticaudata</taxon>
        <taxon>Talitrida</taxon>
        <taxon>Talitroidea</taxon>
        <taxon>Hyalellidae</taxon>
        <taxon>Hyalella</taxon>
    </lineage>
</organism>
<evidence type="ECO:0000256" key="9">
    <source>
        <dbReference type="ARBA" id="ARBA00023187"/>
    </source>
</evidence>
<reference evidence="17" key="1">
    <citation type="submission" date="2025-08" db="UniProtKB">
        <authorList>
            <consortium name="RefSeq"/>
        </authorList>
    </citation>
    <scope>IDENTIFICATION</scope>
    <source>
        <tissue evidence="17">Whole organism</tissue>
    </source>
</reference>
<dbReference type="KEGG" id="hazt:108669885"/>
<gene>
    <name evidence="17" type="primary">LOC108669885</name>
</gene>
<feature type="compositionally biased region" description="Basic and acidic residues" evidence="13">
    <location>
        <begin position="188"/>
        <end position="199"/>
    </location>
</feature>
<keyword evidence="9" id="KW-0508">mRNA splicing</keyword>
<evidence type="ECO:0000256" key="8">
    <source>
        <dbReference type="ARBA" id="ARBA00022884"/>
    </source>
</evidence>
<keyword evidence="4 12" id="KW-0479">Metal-binding</keyword>
<dbReference type="Pfam" id="PF00642">
    <property type="entry name" value="zf-CCCH"/>
    <property type="match status" value="2"/>
</dbReference>
<evidence type="ECO:0000256" key="7">
    <source>
        <dbReference type="ARBA" id="ARBA00022833"/>
    </source>
</evidence>
<feature type="compositionally biased region" description="Low complexity" evidence="13">
    <location>
        <begin position="439"/>
        <end position="457"/>
    </location>
</feature>
<keyword evidence="8 11" id="KW-0694">RNA-binding</keyword>
<dbReference type="Gene3D" id="3.30.70.330">
    <property type="match status" value="1"/>
</dbReference>
<dbReference type="PROSITE" id="PS50103">
    <property type="entry name" value="ZF_C3H1"/>
    <property type="match status" value="2"/>
</dbReference>
<protein>
    <submittedName>
        <fullName evidence="17">Serine/arginine repetitive matrix protein 2 isoform X1</fullName>
    </submittedName>
</protein>
<evidence type="ECO:0000259" key="14">
    <source>
        <dbReference type="PROSITE" id="PS50102"/>
    </source>
</evidence>
<feature type="compositionally biased region" description="Polar residues" evidence="13">
    <location>
        <begin position="639"/>
        <end position="657"/>
    </location>
</feature>
<dbReference type="FunFam" id="3.30.70.330:FF:000055">
    <property type="entry name" value="Splicing factor U2AF 35 kDa subunit"/>
    <property type="match status" value="1"/>
</dbReference>
<dbReference type="GO" id="GO:0008270">
    <property type="term" value="F:zinc ion binding"/>
    <property type="evidence" value="ECO:0007669"/>
    <property type="project" value="UniProtKB-KW"/>
</dbReference>
<dbReference type="SMART" id="SM00356">
    <property type="entry name" value="ZnF_C3H1"/>
    <property type="match status" value="2"/>
</dbReference>
<feature type="compositionally biased region" description="Low complexity" evidence="13">
    <location>
        <begin position="372"/>
        <end position="390"/>
    </location>
</feature>
<feature type="domain" description="C3H1-type" evidence="15">
    <location>
        <begin position="12"/>
        <end position="40"/>
    </location>
</feature>
<feature type="compositionally biased region" description="Polar residues" evidence="13">
    <location>
        <begin position="405"/>
        <end position="414"/>
    </location>
</feature>
<keyword evidence="16" id="KW-1185">Reference proteome</keyword>
<evidence type="ECO:0000256" key="11">
    <source>
        <dbReference type="PROSITE-ProRule" id="PRU00176"/>
    </source>
</evidence>
<dbReference type="InterPro" id="IPR035979">
    <property type="entry name" value="RBD_domain_sf"/>
</dbReference>
<comment type="subcellular location">
    <subcellularLocation>
        <location evidence="1">Nucleus</location>
    </subcellularLocation>
</comment>
<dbReference type="GO" id="GO:0000398">
    <property type="term" value="P:mRNA splicing, via spliceosome"/>
    <property type="evidence" value="ECO:0007669"/>
    <property type="project" value="InterPro"/>
</dbReference>
<feature type="compositionally biased region" description="Basic residues" evidence="13">
    <location>
        <begin position="256"/>
        <end position="269"/>
    </location>
</feature>
<dbReference type="InterPro" id="IPR009145">
    <property type="entry name" value="U2AF_small"/>
</dbReference>
<dbReference type="CDD" id="cd12538">
    <property type="entry name" value="RRM_U2AF35"/>
    <property type="match status" value="1"/>
</dbReference>
<dbReference type="PROSITE" id="PS50102">
    <property type="entry name" value="RRM"/>
    <property type="match status" value="1"/>
</dbReference>
<keyword evidence="10" id="KW-0539">Nucleus</keyword>
<feature type="compositionally biased region" description="Low complexity" evidence="13">
    <location>
        <begin position="421"/>
        <end position="431"/>
    </location>
</feature>
<dbReference type="OrthoDB" id="423462at2759"/>
<evidence type="ECO:0000259" key="15">
    <source>
        <dbReference type="PROSITE" id="PS50103"/>
    </source>
</evidence>
<evidence type="ECO:0000256" key="1">
    <source>
        <dbReference type="ARBA" id="ARBA00004123"/>
    </source>
</evidence>
<dbReference type="SMART" id="SM00361">
    <property type="entry name" value="RRM_1"/>
    <property type="match status" value="1"/>
</dbReference>
<dbReference type="InterPro" id="IPR003954">
    <property type="entry name" value="RRM_euk-type"/>
</dbReference>
<dbReference type="GeneID" id="108669885"/>
<dbReference type="RefSeq" id="XP_018012805.1">
    <property type="nucleotide sequence ID" value="XM_018157316.2"/>
</dbReference>
<dbReference type="AlphaFoldDB" id="A0A8B7NGP9"/>
<feature type="domain" description="C3H1-type" evidence="15">
    <location>
        <begin position="149"/>
        <end position="176"/>
    </location>
</feature>
<feature type="domain" description="RRM" evidence="14">
    <location>
        <begin position="44"/>
        <end position="147"/>
    </location>
</feature>
<feature type="region of interest" description="Disordered" evidence="13">
    <location>
        <begin position="188"/>
        <end position="461"/>
    </location>
</feature>
<feature type="compositionally biased region" description="Low complexity" evidence="13">
    <location>
        <begin position="329"/>
        <end position="338"/>
    </location>
</feature>
<evidence type="ECO:0000256" key="4">
    <source>
        <dbReference type="ARBA" id="ARBA00022723"/>
    </source>
</evidence>
<dbReference type="InterPro" id="IPR000571">
    <property type="entry name" value="Znf_CCCH"/>
</dbReference>
<feature type="compositionally biased region" description="Basic residues" evidence="13">
    <location>
        <begin position="339"/>
        <end position="354"/>
    </location>
</feature>
<evidence type="ECO:0000256" key="12">
    <source>
        <dbReference type="PROSITE-ProRule" id="PRU00723"/>
    </source>
</evidence>
<dbReference type="InterPro" id="IPR000504">
    <property type="entry name" value="RRM_dom"/>
</dbReference>
<dbReference type="SUPFAM" id="SSF54928">
    <property type="entry name" value="RNA-binding domain, RBD"/>
    <property type="match status" value="1"/>
</dbReference>
<dbReference type="Proteomes" id="UP000694843">
    <property type="component" value="Unplaced"/>
</dbReference>
<evidence type="ECO:0000256" key="10">
    <source>
        <dbReference type="ARBA" id="ARBA00023242"/>
    </source>
</evidence>
<dbReference type="GO" id="GO:0003723">
    <property type="term" value="F:RNA binding"/>
    <property type="evidence" value="ECO:0007669"/>
    <property type="project" value="UniProtKB-UniRule"/>
</dbReference>
<feature type="region of interest" description="Disordered" evidence="13">
    <location>
        <begin position="543"/>
        <end position="585"/>
    </location>
</feature>
<feature type="compositionally biased region" description="Basic residues" evidence="13">
    <location>
        <begin position="235"/>
        <end position="248"/>
    </location>
</feature>
<feature type="region of interest" description="Disordered" evidence="13">
    <location>
        <begin position="482"/>
        <end position="501"/>
    </location>
</feature>
<feature type="zinc finger region" description="C3H1-type" evidence="12">
    <location>
        <begin position="12"/>
        <end position="40"/>
    </location>
</feature>
<keyword evidence="3" id="KW-0507">mRNA processing</keyword>
<dbReference type="PANTHER" id="PTHR12620">
    <property type="entry name" value="U2 SNRNP AUXILIARY FACTOR, SMALL SUBUNIT"/>
    <property type="match status" value="1"/>
</dbReference>
<feature type="zinc finger region" description="C3H1-type" evidence="12">
    <location>
        <begin position="149"/>
        <end position="176"/>
    </location>
</feature>
<evidence type="ECO:0000256" key="3">
    <source>
        <dbReference type="ARBA" id="ARBA00022664"/>
    </source>
</evidence>
<accession>A0A8B7NGP9</accession>
<feature type="compositionally biased region" description="Basic residues" evidence="13">
    <location>
        <begin position="307"/>
        <end position="328"/>
    </location>
</feature>
<evidence type="ECO:0000313" key="16">
    <source>
        <dbReference type="Proteomes" id="UP000694843"/>
    </source>
</evidence>
<keyword evidence="5" id="KW-0677">Repeat</keyword>
<keyword evidence="7 12" id="KW-0862">Zinc</keyword>